<feature type="domain" description="Ppx/GppA phosphatase N-terminal" evidence="2">
    <location>
        <begin position="18"/>
        <end position="304"/>
    </location>
</feature>
<dbReference type="Gene3D" id="3.30.420.150">
    <property type="entry name" value="Exopolyphosphatase. Domain 2"/>
    <property type="match status" value="1"/>
</dbReference>
<dbReference type="RefSeq" id="WP_067971698.1">
    <property type="nucleotide sequence ID" value="NZ_CAJHKN010000001.1"/>
</dbReference>
<reference evidence="5 7" key="3">
    <citation type="submission" date="2017-12" db="EMBL/GenBank/DDBJ databases">
        <title>Phylogenetic diversity of female urinary microbiome.</title>
        <authorList>
            <person name="Thomas-White K."/>
            <person name="Wolfe A.J."/>
        </authorList>
    </citation>
    <scope>NUCLEOTIDE SEQUENCE [LARGE SCALE GENOMIC DNA]</scope>
    <source>
        <strain evidence="5 7">UMB0139</strain>
    </source>
</reference>
<dbReference type="GeneID" id="92902584"/>
<dbReference type="AlphaFoldDB" id="A0A109RD33"/>
<dbReference type="PANTHER" id="PTHR30005:SF0">
    <property type="entry name" value="RETROGRADE REGULATION PROTEIN 2"/>
    <property type="match status" value="1"/>
</dbReference>
<comment type="similarity">
    <text evidence="1">Belongs to the GppA/Ppx family.</text>
</comment>
<dbReference type="KEGG" id="asan:AWM72_00665"/>
<dbReference type="CDD" id="cd24052">
    <property type="entry name" value="ASKHA_NBD_HpPPX-GppA-like"/>
    <property type="match status" value="1"/>
</dbReference>
<dbReference type="Gene3D" id="1.10.3210.10">
    <property type="entry name" value="Hypothetical protein af1432"/>
    <property type="match status" value="1"/>
</dbReference>
<evidence type="ECO:0000313" key="6">
    <source>
        <dbReference type="Proteomes" id="UP000069912"/>
    </source>
</evidence>
<evidence type="ECO:0000259" key="2">
    <source>
        <dbReference type="Pfam" id="PF02541"/>
    </source>
</evidence>
<dbReference type="Pfam" id="PF21447">
    <property type="entry name" value="Ppx-GppA_III"/>
    <property type="match status" value="1"/>
</dbReference>
<sequence length="515" mass="59267">MKERIGLVDIGSNTIRLIVVDIDDHFGLHEIQNIKIPARLYHHLDEESIMDQAGIDLLCQILDNFAHESQILKADKLLPKATAAIRQSKNYQEILDTVKERTGITIDIVSGDKEAYYGYNAIIHTMSDHDALTIDIGGGSTEITYFKNKEIQASHSFPFGAVSLTEKFFADKDHDDKSAIKKARKFVRKQFTDFDFIKEAQLPIIAVGGSARNVTRVHQLQHDYPLAGIHNYQMSEEDLEDTLDLFLSLSDKELRKLDGLSTDRADIITPACLVFSELMACVQAPCFKFSQYGLREGILYEYIEDHYPAPYDIFHIQRQTIEGLTNTYHFSMADHAQRVDIVRQVYTCLSQQEFLDWNEQEKRLLIYGAYLYFCGRFIERGSASQHTFYLLSNSNMNGFDHKERVAISLIASYKNKTLFKQYSEEFQDLFTEDELDRIQAMGGLIKFSESLNDSHFNIISSVDMIIQNDTLILRIFYNGTLISEVYRAEDQKKHIERIIDRDIQLDFIPTTAHNL</sequence>
<organism evidence="4 6">
    <name type="scientific">Aerococcus sanguinicola</name>
    <dbReference type="NCBI Taxonomy" id="119206"/>
    <lineage>
        <taxon>Bacteria</taxon>
        <taxon>Bacillati</taxon>
        <taxon>Bacillota</taxon>
        <taxon>Bacilli</taxon>
        <taxon>Lactobacillales</taxon>
        <taxon>Aerococcaceae</taxon>
        <taxon>Aerococcus</taxon>
    </lineage>
</organism>
<dbReference type="PANTHER" id="PTHR30005">
    <property type="entry name" value="EXOPOLYPHOSPHATASE"/>
    <property type="match status" value="1"/>
</dbReference>
<proteinExistence type="inferred from homology"/>
<dbReference type="OrthoDB" id="9807195at2"/>
<dbReference type="Pfam" id="PF02541">
    <property type="entry name" value="Ppx-GppA"/>
    <property type="match status" value="1"/>
</dbReference>
<reference evidence="6" key="2">
    <citation type="submission" date="2016-01" db="EMBL/GenBank/DDBJ databases">
        <title>Six Aerococcus type strain genome sequencing and assembly using PacBio and Illumina Hiseq.</title>
        <authorList>
            <person name="Carkaci D."/>
            <person name="Dargis R."/>
            <person name="Nielsen X.C."/>
            <person name="Skovgaard O."/>
            <person name="Fuursted K."/>
            <person name="Christensen J.J."/>
        </authorList>
    </citation>
    <scope>NUCLEOTIDE SEQUENCE [LARGE SCALE GENOMIC DNA]</scope>
    <source>
        <strain evidence="6">CCUG43001</strain>
    </source>
</reference>
<feature type="domain" description="Ppx/GppA phosphatase C-terminal" evidence="3">
    <location>
        <begin position="316"/>
        <end position="427"/>
    </location>
</feature>
<gene>
    <name evidence="4" type="ORF">AWM72_00665</name>
    <name evidence="5" type="ORF">CYJ28_00180</name>
</gene>
<dbReference type="EMBL" id="CP014160">
    <property type="protein sequence ID" value="AMB93381.1"/>
    <property type="molecule type" value="Genomic_DNA"/>
</dbReference>
<evidence type="ECO:0000256" key="1">
    <source>
        <dbReference type="ARBA" id="ARBA00007125"/>
    </source>
</evidence>
<dbReference type="SUPFAM" id="SSF53067">
    <property type="entry name" value="Actin-like ATPase domain"/>
    <property type="match status" value="2"/>
</dbReference>
<dbReference type="GO" id="GO:0006357">
    <property type="term" value="P:regulation of transcription by RNA polymerase II"/>
    <property type="evidence" value="ECO:0007669"/>
    <property type="project" value="TreeGrafter"/>
</dbReference>
<evidence type="ECO:0000259" key="3">
    <source>
        <dbReference type="Pfam" id="PF21447"/>
    </source>
</evidence>
<dbReference type="InterPro" id="IPR003695">
    <property type="entry name" value="Ppx_GppA_N"/>
</dbReference>
<dbReference type="Proteomes" id="UP000069912">
    <property type="component" value="Chromosome"/>
</dbReference>
<dbReference type="InterPro" id="IPR043129">
    <property type="entry name" value="ATPase_NBD"/>
</dbReference>
<dbReference type="Gene3D" id="3.30.420.40">
    <property type="match status" value="1"/>
</dbReference>
<accession>A0A109RD33</accession>
<dbReference type="EMBL" id="PKGY01000001">
    <property type="protein sequence ID" value="PKZ23010.1"/>
    <property type="molecule type" value="Genomic_DNA"/>
</dbReference>
<protein>
    <submittedName>
        <fullName evidence="4">Exopolyphosphatase</fullName>
    </submittedName>
    <submittedName>
        <fullName evidence="5">Ppx/GppA family phosphatase</fullName>
    </submittedName>
</protein>
<keyword evidence="6" id="KW-1185">Reference proteome</keyword>
<dbReference type="InterPro" id="IPR050273">
    <property type="entry name" value="GppA/Ppx_hydrolase"/>
</dbReference>
<dbReference type="Proteomes" id="UP000234239">
    <property type="component" value="Unassembled WGS sequence"/>
</dbReference>
<evidence type="ECO:0000313" key="7">
    <source>
        <dbReference type="Proteomes" id="UP000234239"/>
    </source>
</evidence>
<reference evidence="4 6" key="1">
    <citation type="journal article" date="2016" name="Genome Announc.">
        <title>Complete Genome Sequences of Aerococcus christensenii CCUG 28831T, Aerococcus sanguinicola CCUG 43001T, Aerococcus urinae CCUG 36881T, Aerococcus urinaeequi CCUG 28094T, Aerococcus urinaehominis CCUG 42038 BT, and Aerococcus viridans CCUG 4311T.</title>
        <authorList>
            <person name="Carkaci D."/>
            <person name="Dargis R."/>
            <person name="Nielsen X.C."/>
            <person name="Skovgaard O."/>
            <person name="Fuursted K."/>
            <person name="Christensen J.J."/>
        </authorList>
    </citation>
    <scope>NUCLEOTIDE SEQUENCE [LARGE SCALE GENOMIC DNA]</scope>
    <source>
        <strain evidence="4 6">CCUG43001</strain>
    </source>
</reference>
<evidence type="ECO:0000313" key="5">
    <source>
        <dbReference type="EMBL" id="PKZ23010.1"/>
    </source>
</evidence>
<name>A0A109RD33_9LACT</name>
<dbReference type="InterPro" id="IPR048950">
    <property type="entry name" value="Ppx_GppA_C"/>
</dbReference>
<evidence type="ECO:0000313" key="4">
    <source>
        <dbReference type="EMBL" id="AMB93381.1"/>
    </source>
</evidence>
<dbReference type="SUPFAM" id="SSF109604">
    <property type="entry name" value="HD-domain/PDEase-like"/>
    <property type="match status" value="1"/>
</dbReference>